<evidence type="ECO:0000259" key="4">
    <source>
        <dbReference type="PROSITE" id="PS50977"/>
    </source>
</evidence>
<proteinExistence type="predicted"/>
<evidence type="ECO:0000256" key="3">
    <source>
        <dbReference type="SAM" id="MobiDB-lite"/>
    </source>
</evidence>
<evidence type="ECO:0000256" key="1">
    <source>
        <dbReference type="ARBA" id="ARBA00023125"/>
    </source>
</evidence>
<dbReference type="EMBL" id="JBHTGP010000017">
    <property type="protein sequence ID" value="MFD0689461.1"/>
    <property type="molecule type" value="Genomic_DNA"/>
</dbReference>
<feature type="domain" description="HTH tetR-type" evidence="4">
    <location>
        <begin position="50"/>
        <end position="110"/>
    </location>
</feature>
<accession>A0ABW2XSZ2</accession>
<dbReference type="SUPFAM" id="SSF46689">
    <property type="entry name" value="Homeodomain-like"/>
    <property type="match status" value="1"/>
</dbReference>
<feature type="region of interest" description="Disordered" evidence="3">
    <location>
        <begin position="1"/>
        <end position="32"/>
    </location>
</feature>
<dbReference type="RefSeq" id="WP_131761999.1">
    <property type="nucleotide sequence ID" value="NZ_CAACUY010000202.1"/>
</dbReference>
<dbReference type="InterPro" id="IPR009057">
    <property type="entry name" value="Homeodomain-like_sf"/>
</dbReference>
<keyword evidence="1 2" id="KW-0238">DNA-binding</keyword>
<organism evidence="5 6">
    <name type="scientific">Actinomadura fibrosa</name>
    <dbReference type="NCBI Taxonomy" id="111802"/>
    <lineage>
        <taxon>Bacteria</taxon>
        <taxon>Bacillati</taxon>
        <taxon>Actinomycetota</taxon>
        <taxon>Actinomycetes</taxon>
        <taxon>Streptosporangiales</taxon>
        <taxon>Thermomonosporaceae</taxon>
        <taxon>Actinomadura</taxon>
    </lineage>
</organism>
<name>A0ABW2XSZ2_9ACTN</name>
<dbReference type="PROSITE" id="PS01081">
    <property type="entry name" value="HTH_TETR_1"/>
    <property type="match status" value="1"/>
</dbReference>
<evidence type="ECO:0000313" key="6">
    <source>
        <dbReference type="Proteomes" id="UP001597063"/>
    </source>
</evidence>
<dbReference type="Proteomes" id="UP001597063">
    <property type="component" value="Unassembled WGS sequence"/>
</dbReference>
<feature type="compositionally biased region" description="Low complexity" evidence="3">
    <location>
        <begin position="19"/>
        <end position="32"/>
    </location>
</feature>
<dbReference type="Pfam" id="PF18556">
    <property type="entry name" value="TetR_C_35"/>
    <property type="match status" value="1"/>
</dbReference>
<dbReference type="InterPro" id="IPR023772">
    <property type="entry name" value="DNA-bd_HTH_TetR-type_CS"/>
</dbReference>
<dbReference type="Gene3D" id="1.10.357.10">
    <property type="entry name" value="Tetracycline Repressor, domain 2"/>
    <property type="match status" value="1"/>
</dbReference>
<dbReference type="Pfam" id="PF00440">
    <property type="entry name" value="TetR_N"/>
    <property type="match status" value="1"/>
</dbReference>
<feature type="DNA-binding region" description="H-T-H motif" evidence="2">
    <location>
        <begin position="73"/>
        <end position="92"/>
    </location>
</feature>
<evidence type="ECO:0000256" key="2">
    <source>
        <dbReference type="PROSITE-ProRule" id="PRU00335"/>
    </source>
</evidence>
<keyword evidence="6" id="KW-1185">Reference proteome</keyword>
<dbReference type="InterPro" id="IPR001647">
    <property type="entry name" value="HTH_TetR"/>
</dbReference>
<sequence length="235" mass="24926">MTDAADTGARTGAGGTGGDAAEAAGRAATGDTAGGEAPLRDLLAVPAASGPQADRILDAALELYGTFGLRRTTIDDVARASGLGRATIYRRFPTKNDLVTGVLLREARRFFAELDAAVAGYPAVEERIVEGFVATLRAAREQRLLNRLLVLEPELLLPHATGRAGPLLAAARGYLARRLRAAQRQGDAGPFDPEVVAEILIRLTHSLLLTPEGHIPMDDDGARAFARRYLTPMIH</sequence>
<dbReference type="Gene3D" id="1.10.10.60">
    <property type="entry name" value="Homeodomain-like"/>
    <property type="match status" value="1"/>
</dbReference>
<dbReference type="InterPro" id="IPR050109">
    <property type="entry name" value="HTH-type_TetR-like_transc_reg"/>
</dbReference>
<dbReference type="PANTHER" id="PTHR30055">
    <property type="entry name" value="HTH-TYPE TRANSCRIPTIONAL REGULATOR RUTR"/>
    <property type="match status" value="1"/>
</dbReference>
<protein>
    <submittedName>
        <fullName evidence="5">TetR/AcrR family transcriptional regulator</fullName>
    </submittedName>
</protein>
<evidence type="ECO:0000313" key="5">
    <source>
        <dbReference type="EMBL" id="MFD0689461.1"/>
    </source>
</evidence>
<reference evidence="6" key="1">
    <citation type="journal article" date="2019" name="Int. J. Syst. Evol. Microbiol.">
        <title>The Global Catalogue of Microorganisms (GCM) 10K type strain sequencing project: providing services to taxonomists for standard genome sequencing and annotation.</title>
        <authorList>
            <consortium name="The Broad Institute Genomics Platform"/>
            <consortium name="The Broad Institute Genome Sequencing Center for Infectious Disease"/>
            <person name="Wu L."/>
            <person name="Ma J."/>
        </authorList>
    </citation>
    <scope>NUCLEOTIDE SEQUENCE [LARGE SCALE GENOMIC DNA]</scope>
    <source>
        <strain evidence="6">JCM 9371</strain>
    </source>
</reference>
<feature type="compositionally biased region" description="Low complexity" evidence="3">
    <location>
        <begin position="1"/>
        <end position="10"/>
    </location>
</feature>
<dbReference type="PROSITE" id="PS50977">
    <property type="entry name" value="HTH_TETR_2"/>
    <property type="match status" value="1"/>
</dbReference>
<dbReference type="PANTHER" id="PTHR30055:SF153">
    <property type="entry name" value="HTH-TYPE TRANSCRIPTIONAL REPRESSOR RV3405C"/>
    <property type="match status" value="1"/>
</dbReference>
<comment type="caution">
    <text evidence="5">The sequence shown here is derived from an EMBL/GenBank/DDBJ whole genome shotgun (WGS) entry which is preliminary data.</text>
</comment>
<gene>
    <name evidence="5" type="ORF">ACFQZM_33590</name>
</gene>
<dbReference type="PRINTS" id="PR00455">
    <property type="entry name" value="HTHTETR"/>
</dbReference>
<dbReference type="InterPro" id="IPR040611">
    <property type="entry name" value="AlkX_C"/>
</dbReference>